<evidence type="ECO:0000256" key="1">
    <source>
        <dbReference type="SAM" id="Phobius"/>
    </source>
</evidence>
<evidence type="ECO:0000313" key="2">
    <source>
        <dbReference type="EMBL" id="EAY24629.1"/>
    </source>
</evidence>
<accession>A1ZY63</accession>
<sequence>MDTCIVFGIEADYTLYQTLDPMKTLSTTLLLVLFLSIGNLFTSKYAYAQRHGRQYLHTILGGGYHQVNVKADGLNYVIDQFNQTRRLTGDQAMAKVERLTGFSSFLGTYGYLGRTPFLLEFRYGNAGQTLTATERPPGQPPIDHELRFNMHNIQLGLGLMATSSEYFGIGIGIAPDIGINTINDKTGAGSAEIVNNFNSGVSFFLPVYALLGPIMLGVRPYYTLQLGSSDYTELNASLNPSTYQTNPADAQNSTMNHFGIEFRVGLLLSKRERR</sequence>
<dbReference type="RefSeq" id="WP_002704335.1">
    <property type="nucleotide sequence ID" value="NZ_AAWS01000064.1"/>
</dbReference>
<dbReference type="AlphaFoldDB" id="A1ZY63"/>
<keyword evidence="1" id="KW-0812">Transmembrane</keyword>
<dbReference type="Proteomes" id="UP000004095">
    <property type="component" value="Unassembled WGS sequence"/>
</dbReference>
<evidence type="ECO:0000313" key="3">
    <source>
        <dbReference type="Proteomes" id="UP000004095"/>
    </source>
</evidence>
<name>A1ZY63_MICM2</name>
<dbReference type="EMBL" id="AAWS01000064">
    <property type="protein sequence ID" value="EAY24629.1"/>
    <property type="molecule type" value="Genomic_DNA"/>
</dbReference>
<protein>
    <recommendedName>
        <fullName evidence="4">Outer membrane protein beta-barrel domain-containing protein</fullName>
    </recommendedName>
</protein>
<evidence type="ECO:0008006" key="4">
    <source>
        <dbReference type="Google" id="ProtNLM"/>
    </source>
</evidence>
<reference evidence="2 3" key="1">
    <citation type="submission" date="2007-01" db="EMBL/GenBank/DDBJ databases">
        <authorList>
            <person name="Haygood M."/>
            <person name="Podell S."/>
            <person name="Anderson C."/>
            <person name="Hopkinson B."/>
            <person name="Roe K."/>
            <person name="Barbeau K."/>
            <person name="Gaasterland T."/>
            <person name="Ferriera S."/>
            <person name="Johnson J."/>
            <person name="Kravitz S."/>
            <person name="Beeson K."/>
            <person name="Sutton G."/>
            <person name="Rogers Y.-H."/>
            <person name="Friedman R."/>
            <person name="Frazier M."/>
            <person name="Venter J.C."/>
        </authorList>
    </citation>
    <scope>NUCLEOTIDE SEQUENCE [LARGE SCALE GENOMIC DNA]</scope>
    <source>
        <strain evidence="2 3">ATCC 23134</strain>
    </source>
</reference>
<comment type="caution">
    <text evidence="2">The sequence shown here is derived from an EMBL/GenBank/DDBJ whole genome shotgun (WGS) entry which is preliminary data.</text>
</comment>
<organism evidence="2 3">
    <name type="scientific">Microscilla marina ATCC 23134</name>
    <dbReference type="NCBI Taxonomy" id="313606"/>
    <lineage>
        <taxon>Bacteria</taxon>
        <taxon>Pseudomonadati</taxon>
        <taxon>Bacteroidota</taxon>
        <taxon>Cytophagia</taxon>
        <taxon>Cytophagales</taxon>
        <taxon>Microscillaceae</taxon>
        <taxon>Microscilla</taxon>
    </lineage>
</organism>
<keyword evidence="3" id="KW-1185">Reference proteome</keyword>
<keyword evidence="1" id="KW-0472">Membrane</keyword>
<keyword evidence="1" id="KW-1133">Transmembrane helix</keyword>
<gene>
    <name evidence="2" type="ORF">M23134_00581</name>
</gene>
<proteinExistence type="predicted"/>
<feature type="transmembrane region" description="Helical" evidence="1">
    <location>
        <begin position="25"/>
        <end position="47"/>
    </location>
</feature>